<feature type="transmembrane region" description="Helical" evidence="1">
    <location>
        <begin position="12"/>
        <end position="31"/>
    </location>
</feature>
<comment type="caution">
    <text evidence="2">The sequence shown here is derived from an EMBL/GenBank/DDBJ whole genome shotgun (WGS) entry which is preliminary data.</text>
</comment>
<keyword evidence="1" id="KW-1133">Transmembrane helix</keyword>
<protein>
    <submittedName>
        <fullName evidence="2">TIGR04222 domain-containing membrane protein</fullName>
    </submittedName>
</protein>
<dbReference type="Proteomes" id="UP000463470">
    <property type="component" value="Unassembled WGS sequence"/>
</dbReference>
<feature type="transmembrane region" description="Helical" evidence="1">
    <location>
        <begin position="181"/>
        <end position="199"/>
    </location>
</feature>
<gene>
    <name evidence="2" type="ORF">GTO91_11615</name>
</gene>
<dbReference type="OrthoDB" id="278697at2"/>
<evidence type="ECO:0000313" key="3">
    <source>
        <dbReference type="Proteomes" id="UP000463470"/>
    </source>
</evidence>
<name>A0A845L556_9FIRM</name>
<dbReference type="InterPro" id="IPR026467">
    <property type="entry name" value="Ser/Gly_Cys_C_dom"/>
</dbReference>
<keyword evidence="1" id="KW-0472">Membrane</keyword>
<keyword evidence="3" id="KW-1185">Reference proteome</keyword>
<proteinExistence type="predicted"/>
<accession>A0A845L556</accession>
<dbReference type="EMBL" id="WXEY01000012">
    <property type="protein sequence ID" value="MZP30359.1"/>
    <property type="molecule type" value="Genomic_DNA"/>
</dbReference>
<evidence type="ECO:0000256" key="1">
    <source>
        <dbReference type="SAM" id="Phobius"/>
    </source>
</evidence>
<organism evidence="2 3">
    <name type="scientific">Heliomicrobium undosum</name>
    <dbReference type="NCBI Taxonomy" id="121734"/>
    <lineage>
        <taxon>Bacteria</taxon>
        <taxon>Bacillati</taxon>
        <taxon>Bacillota</taxon>
        <taxon>Clostridia</taxon>
        <taxon>Eubacteriales</taxon>
        <taxon>Heliobacteriaceae</taxon>
        <taxon>Heliomicrobium</taxon>
    </lineage>
</organism>
<feature type="transmembrane region" description="Helical" evidence="1">
    <location>
        <begin position="155"/>
        <end position="175"/>
    </location>
</feature>
<dbReference type="AlphaFoldDB" id="A0A845L556"/>
<sequence>MDWLTLIPGPVFLILYPCLAGIMIVVVMLSIRTGSAVRKPLSPEAELDPVHMAYLRGGWQAVVEAVVFDLHNRGRVAFSPDGRQQRLVDQTPGAAATPLEREVLDGFTRHGTPRELYRNDSFRSRIERLLAPVRADLEKAGLLRSAEERGRAVKIALLTMAVIALIGAVKLASGINVHKPVALLAIEMFILPAVAWLALQPSRRLTGLGEAHLNDANRRFAWVRREFRQESNPLDMNPALYVALFGAGFVTAGMGYDPYYELFARYGGRNVSPGDGSAGGFGGGCGGSDDGSGGGCGGGRGFFDWGNRFGGDINMGGGAGDDGNSGGGCGGGSDSGGGCGGGGCGGGCGG</sequence>
<reference evidence="2 3" key="1">
    <citation type="submission" date="2020-01" db="EMBL/GenBank/DDBJ databases">
        <title>Whole-genome sequence of Heliobacterium undosum DSM 13378.</title>
        <authorList>
            <person name="Kyndt J.A."/>
            <person name="Meyer T.E."/>
        </authorList>
    </citation>
    <scope>NUCLEOTIDE SEQUENCE [LARGE SCALE GENOMIC DNA]</scope>
    <source>
        <strain evidence="2 3">DSM 13378</strain>
    </source>
</reference>
<dbReference type="RefSeq" id="WP_161258880.1">
    <property type="nucleotide sequence ID" value="NZ_WXEY01000012.1"/>
</dbReference>
<keyword evidence="1" id="KW-0812">Transmembrane</keyword>
<evidence type="ECO:0000313" key="2">
    <source>
        <dbReference type="EMBL" id="MZP30359.1"/>
    </source>
</evidence>
<dbReference type="NCBIfam" id="TIGR04222">
    <property type="entry name" value="near_uncomplex"/>
    <property type="match status" value="1"/>
</dbReference>